<evidence type="ECO:0000313" key="8">
    <source>
        <dbReference type="Proteomes" id="UP000488299"/>
    </source>
</evidence>
<dbReference type="PANTHER" id="PTHR30329:SF21">
    <property type="entry name" value="LIPOPROTEIN YIAD-RELATED"/>
    <property type="match status" value="1"/>
</dbReference>
<feature type="signal peptide" evidence="5">
    <location>
        <begin position="1"/>
        <end position="21"/>
    </location>
</feature>
<evidence type="ECO:0000256" key="2">
    <source>
        <dbReference type="ARBA" id="ARBA00023136"/>
    </source>
</evidence>
<organism evidence="7 8">
    <name type="scientific">Rudanella paleaurantiibacter</name>
    <dbReference type="NCBI Taxonomy" id="2614655"/>
    <lineage>
        <taxon>Bacteria</taxon>
        <taxon>Pseudomonadati</taxon>
        <taxon>Bacteroidota</taxon>
        <taxon>Cytophagia</taxon>
        <taxon>Cytophagales</taxon>
        <taxon>Cytophagaceae</taxon>
        <taxon>Rudanella</taxon>
    </lineage>
</organism>
<feature type="chain" id="PRO_5029580038" evidence="5">
    <location>
        <begin position="22"/>
        <end position="481"/>
    </location>
</feature>
<keyword evidence="3" id="KW-0998">Cell outer membrane</keyword>
<accession>A0A7J5U5A7</accession>
<dbReference type="GO" id="GO:0009279">
    <property type="term" value="C:cell outer membrane"/>
    <property type="evidence" value="ECO:0007669"/>
    <property type="project" value="UniProtKB-SubCell"/>
</dbReference>
<dbReference type="Pfam" id="PF00691">
    <property type="entry name" value="OmpA"/>
    <property type="match status" value="1"/>
</dbReference>
<evidence type="ECO:0000259" key="6">
    <source>
        <dbReference type="PROSITE" id="PS51123"/>
    </source>
</evidence>
<name>A0A7J5U5A7_9BACT</name>
<dbReference type="InterPro" id="IPR006665">
    <property type="entry name" value="OmpA-like"/>
</dbReference>
<evidence type="ECO:0000313" key="7">
    <source>
        <dbReference type="EMBL" id="KAB7732946.1"/>
    </source>
</evidence>
<sequence>MRFSSLSLTASLALLSGSLLGQGTPTDAPPRLNTWSISVHGGPTQFFGDLREYDFYPVGVTNRDSFNERESFFGGLTVNKQLSHLFGLQLGGSYGTLRGMKRRIYFSYFQAEYANTELTGTVNVKSLLMGPNKMKRWKIDAYTGIGVTFFRSTAYELGTNRVQRFTKVNTGDGTVRPARFERDWSVPMGVAFHYELSPRFDIGLDFRINHVNTERLDATIGGDNSSVFDPTGSRGSFDGTSVKRGESAQDKYGYGALMLTYKLGTGAARVRKNNGKYNYDTKAGTYHLRWTDPALLVKPPTVLSLAQIDSVAKANRPKEIDPRLMMDTDNDGVSDFFDKQPNTPAGSVVSGSGESIDFEKYITAALPEMACAEIFANIQFDTDQATIKPQYRTILNRVVELMNRTQCRLQLSGHADRRASDRYNMALSRRRVDAVRQYLVRAGLDDPSRILIDYFGAFKPIGDDSRVGQARNRRVELKLIP</sequence>
<proteinExistence type="predicted"/>
<dbReference type="PROSITE" id="PS51123">
    <property type="entry name" value="OMPA_2"/>
    <property type="match status" value="1"/>
</dbReference>
<evidence type="ECO:0000256" key="3">
    <source>
        <dbReference type="ARBA" id="ARBA00023237"/>
    </source>
</evidence>
<evidence type="ECO:0000256" key="1">
    <source>
        <dbReference type="ARBA" id="ARBA00004442"/>
    </source>
</evidence>
<keyword evidence="5" id="KW-0732">Signal</keyword>
<protein>
    <submittedName>
        <fullName evidence="7">OmpA family protein</fullName>
    </submittedName>
</protein>
<dbReference type="InterPro" id="IPR006664">
    <property type="entry name" value="OMP_bac"/>
</dbReference>
<dbReference type="CDD" id="cd07185">
    <property type="entry name" value="OmpA_C-like"/>
    <property type="match status" value="1"/>
</dbReference>
<dbReference type="Proteomes" id="UP000488299">
    <property type="component" value="Unassembled WGS sequence"/>
</dbReference>
<dbReference type="InterPro" id="IPR050330">
    <property type="entry name" value="Bact_OuterMem_StrucFunc"/>
</dbReference>
<comment type="caution">
    <text evidence="7">The sequence shown here is derived from an EMBL/GenBank/DDBJ whole genome shotgun (WGS) entry which is preliminary data.</text>
</comment>
<evidence type="ECO:0000256" key="5">
    <source>
        <dbReference type="SAM" id="SignalP"/>
    </source>
</evidence>
<dbReference type="Gene3D" id="3.30.1330.60">
    <property type="entry name" value="OmpA-like domain"/>
    <property type="match status" value="1"/>
</dbReference>
<feature type="domain" description="OmpA-like" evidence="6">
    <location>
        <begin position="367"/>
        <end position="481"/>
    </location>
</feature>
<reference evidence="7 8" key="1">
    <citation type="submission" date="2019-10" db="EMBL/GenBank/DDBJ databases">
        <title>Rudanella paleaurantiibacter sp. nov., isolated from sludge.</title>
        <authorList>
            <person name="Xu S.Q."/>
        </authorList>
    </citation>
    <scope>NUCLEOTIDE SEQUENCE [LARGE SCALE GENOMIC DNA]</scope>
    <source>
        <strain evidence="7 8">HX-22-17</strain>
    </source>
</reference>
<dbReference type="PANTHER" id="PTHR30329">
    <property type="entry name" value="STATOR ELEMENT OF FLAGELLAR MOTOR COMPLEX"/>
    <property type="match status" value="1"/>
</dbReference>
<dbReference type="InterPro" id="IPR036737">
    <property type="entry name" value="OmpA-like_sf"/>
</dbReference>
<keyword evidence="8" id="KW-1185">Reference proteome</keyword>
<comment type="subcellular location">
    <subcellularLocation>
        <location evidence="1">Cell outer membrane</location>
    </subcellularLocation>
</comment>
<dbReference type="AlphaFoldDB" id="A0A7J5U5A7"/>
<dbReference type="PRINTS" id="PR01021">
    <property type="entry name" value="OMPADOMAIN"/>
</dbReference>
<dbReference type="EMBL" id="WELI01000001">
    <property type="protein sequence ID" value="KAB7732946.1"/>
    <property type="molecule type" value="Genomic_DNA"/>
</dbReference>
<gene>
    <name evidence="7" type="ORF">F5984_03080</name>
</gene>
<dbReference type="SUPFAM" id="SSF103088">
    <property type="entry name" value="OmpA-like"/>
    <property type="match status" value="1"/>
</dbReference>
<evidence type="ECO:0000256" key="4">
    <source>
        <dbReference type="PROSITE-ProRule" id="PRU00473"/>
    </source>
</evidence>
<dbReference type="RefSeq" id="WP_152122672.1">
    <property type="nucleotide sequence ID" value="NZ_WELI01000001.1"/>
</dbReference>
<keyword evidence="2 4" id="KW-0472">Membrane</keyword>